<gene>
    <name evidence="1" type="ORF">H4N64_11345</name>
</gene>
<dbReference type="AlphaFoldDB" id="A0A7X1M8Y3"/>
<organism evidence="1 2">
    <name type="scientific">Streptomyces cupreus</name>
    <dbReference type="NCBI Taxonomy" id="2759956"/>
    <lineage>
        <taxon>Bacteria</taxon>
        <taxon>Bacillati</taxon>
        <taxon>Actinomycetota</taxon>
        <taxon>Actinomycetes</taxon>
        <taxon>Kitasatosporales</taxon>
        <taxon>Streptomycetaceae</taxon>
        <taxon>Streptomyces</taxon>
    </lineage>
</organism>
<sequence>MGLKAEILTRPGLFDLAEDHHPDVLYQTAVHSFLATPRVTGTEVESDLMDEISRSAETTEGGFAWFTSVRRWLLREKHSIVDETQMVELGAYWLTVPPVSGASGQIDVDSASAQNSAASFKLAGIGGGPEFTIKVYEGLSVTAATDKRIALSARGKIQTIAVTRGGERITTYPRLASLDKNHLKWEPNAALPPSPAAGVTPSQTTQYDASDGDPITATFEMAQGTSWEFGVDFKAETLGIEVKSTTRVSYESEVKFTHVLPGGGYYVAAHYPDIPARLWSLEAAKNY</sequence>
<proteinExistence type="predicted"/>
<dbReference type="RefSeq" id="WP_186282097.1">
    <property type="nucleotide sequence ID" value="NZ_JACMSF010000009.1"/>
</dbReference>
<comment type="caution">
    <text evidence="1">The sequence shown here is derived from an EMBL/GenBank/DDBJ whole genome shotgun (WGS) entry which is preliminary data.</text>
</comment>
<dbReference type="EMBL" id="JACMSF010000009">
    <property type="protein sequence ID" value="MBC2902196.1"/>
    <property type="molecule type" value="Genomic_DNA"/>
</dbReference>
<protein>
    <submittedName>
        <fullName evidence="1">Uncharacterized protein</fullName>
    </submittedName>
</protein>
<accession>A0A7X1M8Y3</accession>
<keyword evidence="2" id="KW-1185">Reference proteome</keyword>
<evidence type="ECO:0000313" key="2">
    <source>
        <dbReference type="Proteomes" id="UP000584670"/>
    </source>
</evidence>
<dbReference type="Proteomes" id="UP000584670">
    <property type="component" value="Unassembled WGS sequence"/>
</dbReference>
<evidence type="ECO:0000313" key="1">
    <source>
        <dbReference type="EMBL" id="MBC2902196.1"/>
    </source>
</evidence>
<reference evidence="1 2" key="1">
    <citation type="submission" date="2020-08" db="EMBL/GenBank/DDBJ databases">
        <title>Streptomyces sp. PSKA01 genome sequencing and assembly.</title>
        <authorList>
            <person name="Mandal S."/>
            <person name="Maiti P.K."/>
            <person name="Das P."/>
        </authorList>
    </citation>
    <scope>NUCLEOTIDE SEQUENCE [LARGE SCALE GENOMIC DNA]</scope>
    <source>
        <strain evidence="1 2">PSKA01</strain>
    </source>
</reference>
<name>A0A7X1M8Y3_9ACTN</name>